<dbReference type="GO" id="GO:0070761">
    <property type="term" value="C:pre-snoRNP complex"/>
    <property type="evidence" value="ECO:0007669"/>
    <property type="project" value="TreeGrafter"/>
</dbReference>
<comment type="similarity">
    <text evidence="9">Belongs to the BCD1 family.</text>
</comment>
<protein>
    <recommendedName>
        <fullName evidence="11">Box C/D snoRNA protein 1</fullName>
    </recommendedName>
    <alternativeName>
        <fullName evidence="12">Zinc finger HIT domain-containing protein 6</fullName>
    </alternativeName>
</protein>
<dbReference type="RefSeq" id="XP_033604147.1">
    <property type="nucleotide sequence ID" value="XM_033747913.1"/>
</dbReference>
<dbReference type="SUPFAM" id="SSF144232">
    <property type="entry name" value="HIT/MYND zinc finger-like"/>
    <property type="match status" value="1"/>
</dbReference>
<dbReference type="GO" id="GO:0000463">
    <property type="term" value="P:maturation of LSU-rRNA from tricistronic rRNA transcript (SSU-rRNA, 5.8S rRNA, LSU-rRNA)"/>
    <property type="evidence" value="ECO:0007669"/>
    <property type="project" value="TreeGrafter"/>
</dbReference>
<dbReference type="Proteomes" id="UP000799437">
    <property type="component" value="Unassembled WGS sequence"/>
</dbReference>
<evidence type="ECO:0000256" key="11">
    <source>
        <dbReference type="ARBA" id="ARBA00068630"/>
    </source>
</evidence>
<feature type="compositionally biased region" description="Basic and acidic residues" evidence="14">
    <location>
        <begin position="183"/>
        <end position="192"/>
    </location>
</feature>
<gene>
    <name evidence="16" type="ORF">EJ05DRAFT_507336</name>
</gene>
<feature type="region of interest" description="Disordered" evidence="14">
    <location>
        <begin position="183"/>
        <end position="276"/>
    </location>
</feature>
<keyword evidence="17" id="KW-1185">Reference proteome</keyword>
<keyword evidence="6" id="KW-0862">Zinc</keyword>
<feature type="compositionally biased region" description="Basic and acidic residues" evidence="14">
    <location>
        <begin position="223"/>
        <end position="236"/>
    </location>
</feature>
<dbReference type="Pfam" id="PF25790">
    <property type="entry name" value="BCD1"/>
    <property type="match status" value="1"/>
</dbReference>
<dbReference type="CDD" id="cd23023">
    <property type="entry name" value="zf-HIT_BCD1"/>
    <property type="match status" value="1"/>
</dbReference>
<comment type="subunit">
    <text evidence="10">Interacts with FBL, SNU13, NOP58, NUFIP1, RUVBL1, RUVBL2 and TAF9. Interacts (via HIT-type zinc finger) with the RUVBL1/RUVBL2 complex in the presence of ADP.</text>
</comment>
<keyword evidence="2" id="KW-0690">Ribosome biogenesis</keyword>
<evidence type="ECO:0000256" key="13">
    <source>
        <dbReference type="PROSITE-ProRule" id="PRU00453"/>
    </source>
</evidence>
<dbReference type="PANTHER" id="PTHR13483:SF11">
    <property type="entry name" value="ZINC FINGER HIT DOMAIN-CONTAINING PROTEIN 3"/>
    <property type="match status" value="1"/>
</dbReference>
<evidence type="ECO:0000256" key="1">
    <source>
        <dbReference type="ARBA" id="ARBA00022499"/>
    </source>
</evidence>
<proteinExistence type="inferred from homology"/>
<keyword evidence="1" id="KW-1017">Isopeptide bond</keyword>
<dbReference type="OrthoDB" id="272357at2759"/>
<evidence type="ECO:0000256" key="7">
    <source>
        <dbReference type="ARBA" id="ARBA00022843"/>
    </source>
</evidence>
<evidence type="ECO:0000256" key="8">
    <source>
        <dbReference type="ARBA" id="ARBA00049598"/>
    </source>
</evidence>
<name>A0A6A6WI79_9PEZI</name>
<dbReference type="GO" id="GO:0048254">
    <property type="term" value="P:snoRNA localization"/>
    <property type="evidence" value="ECO:0007669"/>
    <property type="project" value="TreeGrafter"/>
</dbReference>
<evidence type="ECO:0000256" key="10">
    <source>
        <dbReference type="ARBA" id="ARBA00061949"/>
    </source>
</evidence>
<dbReference type="EMBL" id="ML996566">
    <property type="protein sequence ID" value="KAF2761696.1"/>
    <property type="molecule type" value="Genomic_DNA"/>
</dbReference>
<accession>A0A6A6WI79</accession>
<feature type="domain" description="HIT-type" evidence="15">
    <location>
        <begin position="12"/>
        <end position="46"/>
    </location>
</feature>
<keyword evidence="3" id="KW-0597">Phosphoprotein</keyword>
<evidence type="ECO:0000256" key="2">
    <source>
        <dbReference type="ARBA" id="ARBA00022517"/>
    </source>
</evidence>
<evidence type="ECO:0000256" key="12">
    <source>
        <dbReference type="ARBA" id="ARBA00077531"/>
    </source>
</evidence>
<evidence type="ECO:0000256" key="5">
    <source>
        <dbReference type="ARBA" id="ARBA00022771"/>
    </source>
</evidence>
<dbReference type="GO" id="GO:0008270">
    <property type="term" value="F:zinc ion binding"/>
    <property type="evidence" value="ECO:0007669"/>
    <property type="project" value="UniProtKB-UniRule"/>
</dbReference>
<dbReference type="InterPro" id="IPR057721">
    <property type="entry name" value="BCD1_alpha/beta"/>
</dbReference>
<keyword evidence="7" id="KW-0832">Ubl conjugation</keyword>
<evidence type="ECO:0000256" key="4">
    <source>
        <dbReference type="ARBA" id="ARBA00022723"/>
    </source>
</evidence>
<dbReference type="GeneID" id="54488967"/>
<evidence type="ECO:0000259" key="15">
    <source>
        <dbReference type="PROSITE" id="PS51083"/>
    </source>
</evidence>
<dbReference type="PROSITE" id="PS51083">
    <property type="entry name" value="ZF_HIT"/>
    <property type="match status" value="1"/>
</dbReference>
<organism evidence="16 17">
    <name type="scientific">Pseudovirgaria hyperparasitica</name>
    <dbReference type="NCBI Taxonomy" id="470096"/>
    <lineage>
        <taxon>Eukaryota</taxon>
        <taxon>Fungi</taxon>
        <taxon>Dikarya</taxon>
        <taxon>Ascomycota</taxon>
        <taxon>Pezizomycotina</taxon>
        <taxon>Dothideomycetes</taxon>
        <taxon>Dothideomycetes incertae sedis</taxon>
        <taxon>Acrospermales</taxon>
        <taxon>Acrospermaceae</taxon>
        <taxon>Pseudovirgaria</taxon>
    </lineage>
</organism>
<evidence type="ECO:0000313" key="17">
    <source>
        <dbReference type="Proteomes" id="UP000799437"/>
    </source>
</evidence>
<comment type="function">
    <text evidence="8">Required for box C/D snoRNAs accumulation involved in snoRNA processing, snoRNA transport to the nucleolus and ribosome biogenesis.</text>
</comment>
<reference evidence="16" key="1">
    <citation type="journal article" date="2020" name="Stud. Mycol.">
        <title>101 Dothideomycetes genomes: a test case for predicting lifestyles and emergence of pathogens.</title>
        <authorList>
            <person name="Haridas S."/>
            <person name="Albert R."/>
            <person name="Binder M."/>
            <person name="Bloem J."/>
            <person name="Labutti K."/>
            <person name="Salamov A."/>
            <person name="Andreopoulos B."/>
            <person name="Baker S."/>
            <person name="Barry K."/>
            <person name="Bills G."/>
            <person name="Bluhm B."/>
            <person name="Cannon C."/>
            <person name="Castanera R."/>
            <person name="Culley D."/>
            <person name="Daum C."/>
            <person name="Ezra D."/>
            <person name="Gonzalez J."/>
            <person name="Henrissat B."/>
            <person name="Kuo A."/>
            <person name="Liang C."/>
            <person name="Lipzen A."/>
            <person name="Lutzoni F."/>
            <person name="Magnuson J."/>
            <person name="Mondo S."/>
            <person name="Nolan M."/>
            <person name="Ohm R."/>
            <person name="Pangilinan J."/>
            <person name="Park H.-J."/>
            <person name="Ramirez L."/>
            <person name="Alfaro M."/>
            <person name="Sun H."/>
            <person name="Tritt A."/>
            <person name="Yoshinaga Y."/>
            <person name="Zwiers L.-H."/>
            <person name="Turgeon B."/>
            <person name="Goodwin S."/>
            <person name="Spatafora J."/>
            <person name="Crous P."/>
            <person name="Grigoriev I."/>
        </authorList>
    </citation>
    <scope>NUCLEOTIDE SEQUENCE</scope>
    <source>
        <strain evidence="16">CBS 121739</strain>
    </source>
</reference>
<evidence type="ECO:0000313" key="16">
    <source>
        <dbReference type="EMBL" id="KAF2761696.1"/>
    </source>
</evidence>
<dbReference type="PANTHER" id="PTHR13483">
    <property type="entry name" value="BOX C_D SNORNA PROTEIN 1-RELATED"/>
    <property type="match status" value="1"/>
</dbReference>
<evidence type="ECO:0000256" key="9">
    <source>
        <dbReference type="ARBA" id="ARBA00049654"/>
    </source>
</evidence>
<feature type="compositionally biased region" description="Polar residues" evidence="14">
    <location>
        <begin position="258"/>
        <end position="268"/>
    </location>
</feature>
<keyword evidence="5 13" id="KW-0863">Zinc-finger</keyword>
<sequence length="393" mass="44096">MVSSEPLLSDLCTICHTSIPKYTCPRCATRTCSLPCCKKHKQRATCSGVRDPTAFVPRSKIATPAGVDHDYNFLSGIERGVGRMEDDVDRRREERAKASSGVPNAKARGERFVERIAETRVVVHKAPVGMARQRANRTRWVKKDRVFIWTVEWVHDDASKSLDHDVRDTRPLAEAYFQHFRELRNKRARGEDGAPPQPESRKRRRKVFAQVDGAADESSLCAENRHEDQPQPHDAQDSTAISDSPSTDTNGSNTTTSQAQTRTPSSAPQKKPVSTDKHHHFYLHRPHTFGTDTILIPLDRTSTLHTLLASRTILEYPTIYALLQPPDALPSGYVLESDYLQQLEKVRREADEMFAGAEDRGAQVDGSVREAEEVVDERRLLDVLRRDVGGAAA</sequence>
<dbReference type="GO" id="GO:0000492">
    <property type="term" value="P:box C/D snoRNP assembly"/>
    <property type="evidence" value="ECO:0007669"/>
    <property type="project" value="TreeGrafter"/>
</dbReference>
<evidence type="ECO:0000256" key="3">
    <source>
        <dbReference type="ARBA" id="ARBA00022553"/>
    </source>
</evidence>
<dbReference type="Pfam" id="PF04438">
    <property type="entry name" value="zf-HIT"/>
    <property type="match status" value="1"/>
</dbReference>
<dbReference type="FunFam" id="3.30.60.190:FF:000001">
    <property type="entry name" value="box C/D snoRNA protein 1"/>
    <property type="match status" value="1"/>
</dbReference>
<evidence type="ECO:0000256" key="14">
    <source>
        <dbReference type="SAM" id="MobiDB-lite"/>
    </source>
</evidence>
<dbReference type="GO" id="GO:0005634">
    <property type="term" value="C:nucleus"/>
    <property type="evidence" value="ECO:0007669"/>
    <property type="project" value="TreeGrafter"/>
</dbReference>
<evidence type="ECO:0000256" key="6">
    <source>
        <dbReference type="ARBA" id="ARBA00022833"/>
    </source>
</evidence>
<dbReference type="AlphaFoldDB" id="A0A6A6WI79"/>
<keyword evidence="4" id="KW-0479">Metal-binding</keyword>
<feature type="compositionally biased region" description="Low complexity" evidence="14">
    <location>
        <begin position="242"/>
        <end position="257"/>
    </location>
</feature>
<dbReference type="InterPro" id="IPR007529">
    <property type="entry name" value="Znf_HIT"/>
</dbReference>
<dbReference type="Gene3D" id="3.30.60.190">
    <property type="match status" value="1"/>
</dbReference>
<dbReference type="InterPro" id="IPR051639">
    <property type="entry name" value="BCD1"/>
</dbReference>